<reference evidence="2 3" key="1">
    <citation type="submission" date="2019-02" db="EMBL/GenBank/DDBJ databases">
        <title>Deep-cultivation of Planctomycetes and their phenomic and genomic characterization uncovers novel biology.</title>
        <authorList>
            <person name="Wiegand S."/>
            <person name="Jogler M."/>
            <person name="Boedeker C."/>
            <person name="Pinto D."/>
            <person name="Vollmers J."/>
            <person name="Rivas-Marin E."/>
            <person name="Kohn T."/>
            <person name="Peeters S.H."/>
            <person name="Heuer A."/>
            <person name="Rast P."/>
            <person name="Oberbeckmann S."/>
            <person name="Bunk B."/>
            <person name="Jeske O."/>
            <person name="Meyerdierks A."/>
            <person name="Storesund J.E."/>
            <person name="Kallscheuer N."/>
            <person name="Luecker S."/>
            <person name="Lage O.M."/>
            <person name="Pohl T."/>
            <person name="Merkel B.J."/>
            <person name="Hornburger P."/>
            <person name="Mueller R.-W."/>
            <person name="Bruemmer F."/>
            <person name="Labrenz M."/>
            <person name="Spormann A.M."/>
            <person name="Op den Camp H."/>
            <person name="Overmann J."/>
            <person name="Amann R."/>
            <person name="Jetten M.S.M."/>
            <person name="Mascher T."/>
            <person name="Medema M.H."/>
            <person name="Devos D.P."/>
            <person name="Kaster A.-K."/>
            <person name="Ovreas L."/>
            <person name="Rohde M."/>
            <person name="Galperin M.Y."/>
            <person name="Jogler C."/>
        </authorList>
    </citation>
    <scope>NUCLEOTIDE SEQUENCE [LARGE SCALE GENOMIC DNA]</scope>
    <source>
        <strain evidence="2 3">Spa11</strain>
    </source>
</reference>
<name>A0A518K8C5_9BACT</name>
<keyword evidence="1" id="KW-0732">Signal</keyword>
<feature type="signal peptide" evidence="1">
    <location>
        <begin position="1"/>
        <end position="22"/>
    </location>
</feature>
<dbReference type="Gene3D" id="2.60.120.1390">
    <property type="match status" value="2"/>
</dbReference>
<dbReference type="CDD" id="cd02795">
    <property type="entry name" value="CBM6-CBM35-CBM36_like"/>
    <property type="match status" value="1"/>
</dbReference>
<gene>
    <name evidence="2" type="ORF">Spa11_22390</name>
</gene>
<evidence type="ECO:0008006" key="4">
    <source>
        <dbReference type="Google" id="ProtNLM"/>
    </source>
</evidence>
<evidence type="ECO:0000256" key="1">
    <source>
        <dbReference type="SAM" id="SignalP"/>
    </source>
</evidence>
<evidence type="ECO:0000313" key="3">
    <source>
        <dbReference type="Proteomes" id="UP000316426"/>
    </source>
</evidence>
<keyword evidence="3" id="KW-1185">Reference proteome</keyword>
<feature type="chain" id="PRO_5021839356" description="DUF2961 domain-containing protein" evidence="1">
    <location>
        <begin position="23"/>
        <end position="499"/>
    </location>
</feature>
<proteinExistence type="predicted"/>
<protein>
    <recommendedName>
        <fullName evidence="4">DUF2961 domain-containing protein</fullName>
    </recommendedName>
</protein>
<organism evidence="2 3">
    <name type="scientific">Botrimarina mediterranea</name>
    <dbReference type="NCBI Taxonomy" id="2528022"/>
    <lineage>
        <taxon>Bacteria</taxon>
        <taxon>Pseudomonadati</taxon>
        <taxon>Planctomycetota</taxon>
        <taxon>Planctomycetia</taxon>
        <taxon>Pirellulales</taxon>
        <taxon>Lacipirellulaceae</taxon>
        <taxon>Botrimarina</taxon>
    </lineage>
</organism>
<dbReference type="Proteomes" id="UP000316426">
    <property type="component" value="Chromosome"/>
</dbReference>
<dbReference type="RefSeq" id="WP_197529908.1">
    <property type="nucleotide sequence ID" value="NZ_CP036349.1"/>
</dbReference>
<dbReference type="Gene3D" id="2.60.120.260">
    <property type="entry name" value="Galactose-binding domain-like"/>
    <property type="match status" value="1"/>
</dbReference>
<dbReference type="EMBL" id="CP036349">
    <property type="protein sequence ID" value="QDV74040.1"/>
    <property type="molecule type" value="Genomic_DNA"/>
</dbReference>
<dbReference type="AlphaFoldDB" id="A0A518K8C5"/>
<dbReference type="InterPro" id="IPR021345">
    <property type="entry name" value="DUF2961"/>
</dbReference>
<sequence length="499" mass="55773" precursor="true">MKTTSFVAIVFSIALQVSGVSAQSPAILGGQTGPLSGLDRLQEGRSMRSSSSDIWDWRNGNSDARPIAPGQTLVIADLEGPGRIEHIWNTIASKDPKVSRAVVVRMYWDGEEHPSVEAPLGDFFVIGHGDDRSMQSLPVTVSAEGRARNCYWPMPFRKGAKITVTNEGGKPVDAFYYYVDWRKLPSLPNDTPYFHAQYRQSYPTTSENYQIADIEGRGHYVGTVINVRQRTGGWFGEGDDFFYIDGERDPSIRGTGTEDYFCDAWGFREFNSPFYGVPVFDHYQQFGRITAYRWHIADPVVFDKSLRMEIEHKGAVFNDKGEVATGYGPRTEDYASVAYWYQLEPHKPFPKFPSGSERLYPEVKTVIEAEAVKGNATSGEYETQAGDHWSHGAQLFWRPMSEGESIELPFKVAKKGKYDLKLMTTHAKDYGVYDVLVDGNVILPKLDLYAAEQSLLPHVAKAVELTAGDHTLTFKNAGKADDSTGYFLGVDVMELNAIE</sequence>
<dbReference type="KEGG" id="bmei:Spa11_22390"/>
<dbReference type="Pfam" id="PF11175">
    <property type="entry name" value="DUF2961"/>
    <property type="match status" value="1"/>
</dbReference>
<evidence type="ECO:0000313" key="2">
    <source>
        <dbReference type="EMBL" id="QDV74040.1"/>
    </source>
</evidence>
<accession>A0A518K8C5</accession>